<dbReference type="InterPro" id="IPR043129">
    <property type="entry name" value="ATPase_NBD"/>
</dbReference>
<dbReference type="InterPro" id="IPR022496">
    <property type="entry name" value="T6A_TsaB"/>
</dbReference>
<keyword evidence="3" id="KW-1185">Reference proteome</keyword>
<keyword evidence="2" id="KW-0012">Acyltransferase</keyword>
<dbReference type="CDD" id="cd24032">
    <property type="entry name" value="ASKHA_NBD_TsaB"/>
    <property type="match status" value="1"/>
</dbReference>
<dbReference type="SUPFAM" id="SSF53067">
    <property type="entry name" value="Actin-like ATPase domain"/>
    <property type="match status" value="2"/>
</dbReference>
<dbReference type="GO" id="GO:0002949">
    <property type="term" value="P:tRNA threonylcarbamoyladenosine modification"/>
    <property type="evidence" value="ECO:0007669"/>
    <property type="project" value="InterPro"/>
</dbReference>
<gene>
    <name evidence="2" type="primary">tsaB</name>
    <name evidence="2" type="ORF">MMF98_21890</name>
</gene>
<dbReference type="GO" id="GO:0005829">
    <property type="term" value="C:cytosol"/>
    <property type="evidence" value="ECO:0007669"/>
    <property type="project" value="TreeGrafter"/>
</dbReference>
<dbReference type="EC" id="2.3.1.234" evidence="2"/>
<dbReference type="Gene3D" id="3.30.420.40">
    <property type="match status" value="2"/>
</dbReference>
<dbReference type="PANTHER" id="PTHR11735:SF11">
    <property type="entry name" value="TRNA THREONYLCARBAMOYLADENOSINE BIOSYNTHESIS PROTEIN TSAB"/>
    <property type="match status" value="1"/>
</dbReference>
<dbReference type="EMBL" id="JALGBI010000003">
    <property type="protein sequence ID" value="MCJ0765876.1"/>
    <property type="molecule type" value="Genomic_DNA"/>
</dbReference>
<organism evidence="2 3">
    <name type="scientific">Variovorax terrae</name>
    <dbReference type="NCBI Taxonomy" id="2923278"/>
    <lineage>
        <taxon>Bacteria</taxon>
        <taxon>Pseudomonadati</taxon>
        <taxon>Pseudomonadota</taxon>
        <taxon>Betaproteobacteria</taxon>
        <taxon>Burkholderiales</taxon>
        <taxon>Comamonadaceae</taxon>
        <taxon>Variovorax</taxon>
    </lineage>
</organism>
<sequence length="227" mass="23088">MKILAFDTSTETLSIALGDGARVWLHAGAGGAQASATLIPAIEALMAQAGLGFAQLDAIAFGRGPGSFTGLRTACAVAQGLAFGAAVPVLPIDTLLAVAEEARHHHGATRVMAVLDARMDEVYAASYEFDGRQWRQQAQAGLAKPEALSLAPGWALAGNAFAAYGARLPAAAARLDALPTGAALLRLAPALLAAGAAVPADQALPLYIRDKVAKTTEERAADKAAAP</sequence>
<protein>
    <submittedName>
        <fullName evidence="2">tRNA (Adenosine(37)-N6)-threonylcarbamoyltransferase complex dimerization subunit type 1 TsaB</fullName>
        <ecNumber evidence="2">2.3.1.234</ecNumber>
    </submittedName>
</protein>
<dbReference type="RefSeq" id="WP_243309465.1">
    <property type="nucleotide sequence ID" value="NZ_JALGBI010000003.1"/>
</dbReference>
<dbReference type="AlphaFoldDB" id="A0A9X2AT02"/>
<dbReference type="NCBIfam" id="TIGR03725">
    <property type="entry name" value="T6A_YeaZ"/>
    <property type="match status" value="1"/>
</dbReference>
<name>A0A9X2AT02_9BURK</name>
<evidence type="ECO:0000313" key="2">
    <source>
        <dbReference type="EMBL" id="MCJ0765876.1"/>
    </source>
</evidence>
<dbReference type="InterPro" id="IPR000905">
    <property type="entry name" value="Gcp-like_dom"/>
</dbReference>
<dbReference type="PANTHER" id="PTHR11735">
    <property type="entry name" value="TRNA N6-ADENOSINE THREONYLCARBAMOYLTRANSFERASE"/>
    <property type="match status" value="1"/>
</dbReference>
<dbReference type="Proteomes" id="UP001139447">
    <property type="component" value="Unassembled WGS sequence"/>
</dbReference>
<keyword evidence="2" id="KW-0808">Transferase</keyword>
<dbReference type="GO" id="GO:0061711">
    <property type="term" value="F:tRNA N(6)-L-threonylcarbamoyladenine synthase activity"/>
    <property type="evidence" value="ECO:0007669"/>
    <property type="project" value="UniProtKB-EC"/>
</dbReference>
<proteinExistence type="predicted"/>
<accession>A0A9X2AT02</accession>
<evidence type="ECO:0000259" key="1">
    <source>
        <dbReference type="Pfam" id="PF00814"/>
    </source>
</evidence>
<comment type="caution">
    <text evidence="2">The sequence shown here is derived from an EMBL/GenBank/DDBJ whole genome shotgun (WGS) entry which is preliminary data.</text>
</comment>
<evidence type="ECO:0000313" key="3">
    <source>
        <dbReference type="Proteomes" id="UP001139447"/>
    </source>
</evidence>
<dbReference type="Pfam" id="PF00814">
    <property type="entry name" value="TsaD"/>
    <property type="match status" value="1"/>
</dbReference>
<feature type="domain" description="Gcp-like" evidence="1">
    <location>
        <begin position="35"/>
        <end position="165"/>
    </location>
</feature>
<reference evidence="2" key="1">
    <citation type="submission" date="2022-03" db="EMBL/GenBank/DDBJ databases">
        <authorList>
            <person name="Woo C.Y."/>
        </authorList>
    </citation>
    <scope>NUCLEOTIDE SEQUENCE</scope>
    <source>
        <strain evidence="2">CYS-02</strain>
    </source>
</reference>